<evidence type="ECO:0000256" key="1">
    <source>
        <dbReference type="ARBA" id="ARBA00004651"/>
    </source>
</evidence>
<dbReference type="CDD" id="cd11492">
    <property type="entry name" value="SLC5sbd_NIS-SMVT"/>
    <property type="match status" value="1"/>
</dbReference>
<evidence type="ECO:0000256" key="4">
    <source>
        <dbReference type="ARBA" id="ARBA00022475"/>
    </source>
</evidence>
<feature type="transmembrane region" description="Helical" evidence="12">
    <location>
        <begin position="381"/>
        <end position="400"/>
    </location>
</feature>
<keyword evidence="6 12" id="KW-1133">Transmembrane helix</keyword>
<keyword evidence="4" id="KW-1003">Cell membrane</keyword>
<dbReference type="PANTHER" id="PTHR42985:SF40">
    <property type="entry name" value="LD47995P-RELATED"/>
    <property type="match status" value="1"/>
</dbReference>
<evidence type="ECO:0000256" key="5">
    <source>
        <dbReference type="ARBA" id="ARBA00022692"/>
    </source>
</evidence>
<dbReference type="NCBIfam" id="TIGR00813">
    <property type="entry name" value="sss"/>
    <property type="match status" value="1"/>
</dbReference>
<evidence type="ECO:0000256" key="8">
    <source>
        <dbReference type="ARBA" id="ARBA00023065"/>
    </source>
</evidence>
<feature type="transmembrane region" description="Helical" evidence="12">
    <location>
        <begin position="12"/>
        <end position="45"/>
    </location>
</feature>
<dbReference type="GO" id="GO:0015293">
    <property type="term" value="F:symporter activity"/>
    <property type="evidence" value="ECO:0007669"/>
    <property type="project" value="TreeGrafter"/>
</dbReference>
<evidence type="ECO:0000313" key="14">
    <source>
        <dbReference type="Proteomes" id="UP000759131"/>
    </source>
</evidence>
<dbReference type="AlphaFoldDB" id="A0A7R9KVF1"/>
<dbReference type="InterPro" id="IPR038377">
    <property type="entry name" value="Na/Glc_symporter_sf"/>
</dbReference>
<feature type="transmembrane region" description="Helical" evidence="12">
    <location>
        <begin position="134"/>
        <end position="157"/>
    </location>
</feature>
<feature type="transmembrane region" description="Helical" evidence="12">
    <location>
        <begin position="212"/>
        <end position="230"/>
    </location>
</feature>
<evidence type="ECO:0000256" key="2">
    <source>
        <dbReference type="ARBA" id="ARBA00006434"/>
    </source>
</evidence>
<dbReference type="PANTHER" id="PTHR42985">
    <property type="entry name" value="SODIUM-COUPLED MONOCARBOXYLATE TRANSPORTER"/>
    <property type="match status" value="1"/>
</dbReference>
<dbReference type="InterPro" id="IPR001734">
    <property type="entry name" value="Na/solute_symporter"/>
</dbReference>
<dbReference type="Gene3D" id="1.20.1730.10">
    <property type="entry name" value="Sodium/glucose cotransporter"/>
    <property type="match status" value="1"/>
</dbReference>
<name>A0A7R9KVF1_9ACAR</name>
<evidence type="ECO:0000256" key="12">
    <source>
        <dbReference type="SAM" id="Phobius"/>
    </source>
</evidence>
<protein>
    <recommendedName>
        <fullName evidence="15">Sodium-dependent multivitamin transporter</fullName>
    </recommendedName>
</protein>
<evidence type="ECO:0000256" key="9">
    <source>
        <dbReference type="ARBA" id="ARBA00023136"/>
    </source>
</evidence>
<dbReference type="Pfam" id="PF00474">
    <property type="entry name" value="SSF"/>
    <property type="match status" value="1"/>
</dbReference>
<sequence>MSNSVENHLNVFDYLVFALMLTISVIPVSFSLMASFLSAITLLGVTAENYMFGTQFVAINLSYILGAPISAYIFLPVFYKLKVVSIFEYLEHRFDRRVRMVASIVFTSQMIIYMSIVLYAPALALSAVTSLSKWTAILSVGIVCTLYCTIGGIKAVIWTDLFQSFLMFTAMIIIIIKGTYDVGGVDVVWERARLTDRLQLFNLDPNPMTRHTFWSLTIGGIFIYVSIYGVNQTQVQRLLTVRSLQKSQMALLISWPITTLLALITAFTGLVIFANYWKCDPLMKKHITKSDQLLPYFVMDSLSSYPGLPGVIIAGIFSGALSSVSSFVNSLAAVSLEDYVKLYFGNRLSQKSETIITKCLALFYGLLCVALTVVADQMPGLLQASLTIFGVVGGPLLMLFTAGMCCPTCDSCGALIGFIVSLAVGFWLGFGNLLFGTKPVPLIQSIEDCPEIGFNSTQTQQTAFNSEENSFSIYNLSYMWFSAFTWTIGLTVALIISKLNKSTKEVNQQLLTPFLRNESNSEQNDETMNRLKLTEI</sequence>
<dbReference type="InterPro" id="IPR051163">
    <property type="entry name" value="Sodium:Solute_Symporter_SSF"/>
</dbReference>
<keyword evidence="5 12" id="KW-0812">Transmembrane</keyword>
<organism evidence="13">
    <name type="scientific">Medioppia subpectinata</name>
    <dbReference type="NCBI Taxonomy" id="1979941"/>
    <lineage>
        <taxon>Eukaryota</taxon>
        <taxon>Metazoa</taxon>
        <taxon>Ecdysozoa</taxon>
        <taxon>Arthropoda</taxon>
        <taxon>Chelicerata</taxon>
        <taxon>Arachnida</taxon>
        <taxon>Acari</taxon>
        <taxon>Acariformes</taxon>
        <taxon>Sarcoptiformes</taxon>
        <taxon>Oribatida</taxon>
        <taxon>Brachypylina</taxon>
        <taxon>Oppioidea</taxon>
        <taxon>Oppiidae</taxon>
        <taxon>Medioppia</taxon>
    </lineage>
</organism>
<evidence type="ECO:0000256" key="7">
    <source>
        <dbReference type="ARBA" id="ARBA00023053"/>
    </source>
</evidence>
<feature type="transmembrane region" description="Helical" evidence="12">
    <location>
        <begin position="251"/>
        <end position="277"/>
    </location>
</feature>
<feature type="transmembrane region" description="Helical" evidence="12">
    <location>
        <begin position="355"/>
        <end position="375"/>
    </location>
</feature>
<reference evidence="13" key="1">
    <citation type="submission" date="2020-11" db="EMBL/GenBank/DDBJ databases">
        <authorList>
            <person name="Tran Van P."/>
        </authorList>
    </citation>
    <scope>NUCLEOTIDE SEQUENCE</scope>
</reference>
<dbReference type="EMBL" id="OC862362">
    <property type="protein sequence ID" value="CAD7630164.1"/>
    <property type="molecule type" value="Genomic_DNA"/>
</dbReference>
<feature type="transmembrane region" description="Helical" evidence="12">
    <location>
        <begin position="412"/>
        <end position="435"/>
    </location>
</feature>
<accession>A0A7R9KVF1</accession>
<dbReference type="OrthoDB" id="6132759at2759"/>
<comment type="subcellular location">
    <subcellularLocation>
        <location evidence="1">Cell membrane</location>
        <topology evidence="1">Multi-pass membrane protein</topology>
    </subcellularLocation>
</comment>
<evidence type="ECO:0000313" key="13">
    <source>
        <dbReference type="EMBL" id="CAD7630164.1"/>
    </source>
</evidence>
<evidence type="ECO:0000256" key="6">
    <source>
        <dbReference type="ARBA" id="ARBA00022989"/>
    </source>
</evidence>
<keyword evidence="8" id="KW-0406">Ion transport</keyword>
<keyword evidence="3" id="KW-0813">Transport</keyword>
<feature type="transmembrane region" description="Helical" evidence="12">
    <location>
        <begin position="478"/>
        <end position="496"/>
    </location>
</feature>
<gene>
    <name evidence="13" type="ORF">OSB1V03_LOCUS10577</name>
</gene>
<feature type="transmembrane region" description="Helical" evidence="12">
    <location>
        <begin position="57"/>
        <end position="79"/>
    </location>
</feature>
<keyword evidence="9 12" id="KW-0472">Membrane</keyword>
<dbReference type="Proteomes" id="UP000759131">
    <property type="component" value="Unassembled WGS sequence"/>
</dbReference>
<keyword evidence="10" id="KW-0739">Sodium transport</keyword>
<evidence type="ECO:0000256" key="3">
    <source>
        <dbReference type="ARBA" id="ARBA00022448"/>
    </source>
</evidence>
<dbReference type="PROSITE" id="PS50283">
    <property type="entry name" value="NA_SOLUT_SYMP_3"/>
    <property type="match status" value="1"/>
</dbReference>
<evidence type="ECO:0000256" key="10">
    <source>
        <dbReference type="ARBA" id="ARBA00023201"/>
    </source>
</evidence>
<keyword evidence="14" id="KW-1185">Reference proteome</keyword>
<feature type="transmembrane region" description="Helical" evidence="12">
    <location>
        <begin position="100"/>
        <end position="122"/>
    </location>
</feature>
<dbReference type="GO" id="GO:0005886">
    <property type="term" value="C:plasma membrane"/>
    <property type="evidence" value="ECO:0007669"/>
    <property type="project" value="UniProtKB-SubCell"/>
</dbReference>
<dbReference type="GO" id="GO:0006814">
    <property type="term" value="P:sodium ion transport"/>
    <property type="evidence" value="ECO:0007669"/>
    <property type="project" value="UniProtKB-KW"/>
</dbReference>
<comment type="similarity">
    <text evidence="2 11">Belongs to the sodium:solute symporter (SSF) (TC 2.A.21) family.</text>
</comment>
<feature type="transmembrane region" description="Helical" evidence="12">
    <location>
        <begin position="311"/>
        <end position="334"/>
    </location>
</feature>
<proteinExistence type="inferred from homology"/>
<evidence type="ECO:0008006" key="15">
    <source>
        <dbReference type="Google" id="ProtNLM"/>
    </source>
</evidence>
<evidence type="ECO:0000256" key="11">
    <source>
        <dbReference type="RuleBase" id="RU362091"/>
    </source>
</evidence>
<dbReference type="EMBL" id="CAJPIZ010007787">
    <property type="protein sequence ID" value="CAG2110594.1"/>
    <property type="molecule type" value="Genomic_DNA"/>
</dbReference>
<keyword evidence="7" id="KW-0915">Sodium</keyword>